<feature type="region of interest" description="Disordered" evidence="1">
    <location>
        <begin position="32"/>
        <end position="69"/>
    </location>
</feature>
<evidence type="ECO:0000313" key="2">
    <source>
        <dbReference type="EMBL" id="GMH95417.1"/>
    </source>
</evidence>
<feature type="region of interest" description="Disordered" evidence="1">
    <location>
        <begin position="190"/>
        <end position="227"/>
    </location>
</feature>
<dbReference type="Proteomes" id="UP001165160">
    <property type="component" value="Unassembled WGS sequence"/>
</dbReference>
<accession>A0A9W7EYT6</accession>
<gene>
    <name evidence="2" type="ORF">TrVE_jg2498</name>
</gene>
<sequence>MSLPSPCPTIRLSEDLSHPLIGEENIEVAANGATSMNSNKGKKNYGTLNAGFEMSPKPVSPTSSLTEDDSEAWATSSIQSQSQIAIDLANSNRPIFRGRRKSEKLTNLFNKVLGRNPKSIDNIEDRSFDVAEAYARRRQSELKQKEKIAEHHAKVKEGRHSLEMEKAAAISNRRGILEKIETSRIVQTPEQMEKTAWKGKNNYSPTRRSLKVERNEESSTLLSDTPP</sequence>
<organism evidence="2 3">
    <name type="scientific">Triparma verrucosa</name>
    <dbReference type="NCBI Taxonomy" id="1606542"/>
    <lineage>
        <taxon>Eukaryota</taxon>
        <taxon>Sar</taxon>
        <taxon>Stramenopiles</taxon>
        <taxon>Ochrophyta</taxon>
        <taxon>Bolidophyceae</taxon>
        <taxon>Parmales</taxon>
        <taxon>Triparmaceae</taxon>
        <taxon>Triparma</taxon>
    </lineage>
</organism>
<reference evidence="3" key="1">
    <citation type="journal article" date="2023" name="Commun. Biol.">
        <title>Genome analysis of Parmales, the sister group of diatoms, reveals the evolutionary specialization of diatoms from phago-mixotrophs to photoautotrophs.</title>
        <authorList>
            <person name="Ban H."/>
            <person name="Sato S."/>
            <person name="Yoshikawa S."/>
            <person name="Yamada K."/>
            <person name="Nakamura Y."/>
            <person name="Ichinomiya M."/>
            <person name="Sato N."/>
            <person name="Blanc-Mathieu R."/>
            <person name="Endo H."/>
            <person name="Kuwata A."/>
            <person name="Ogata H."/>
        </authorList>
    </citation>
    <scope>NUCLEOTIDE SEQUENCE [LARGE SCALE GENOMIC DNA]</scope>
    <source>
        <strain evidence="3">NIES 3699</strain>
    </source>
</reference>
<evidence type="ECO:0000313" key="3">
    <source>
        <dbReference type="Proteomes" id="UP001165160"/>
    </source>
</evidence>
<comment type="caution">
    <text evidence="2">The sequence shown here is derived from an EMBL/GenBank/DDBJ whole genome shotgun (WGS) entry which is preliminary data.</text>
</comment>
<feature type="compositionally biased region" description="Polar residues" evidence="1">
    <location>
        <begin position="218"/>
        <end position="227"/>
    </location>
</feature>
<name>A0A9W7EYT6_9STRA</name>
<keyword evidence="3" id="KW-1185">Reference proteome</keyword>
<evidence type="ECO:0000256" key="1">
    <source>
        <dbReference type="SAM" id="MobiDB-lite"/>
    </source>
</evidence>
<proteinExistence type="predicted"/>
<dbReference type="EMBL" id="BRXX01000167">
    <property type="protein sequence ID" value="GMH95417.1"/>
    <property type="molecule type" value="Genomic_DNA"/>
</dbReference>
<protein>
    <submittedName>
        <fullName evidence="2">Uncharacterized protein</fullName>
    </submittedName>
</protein>
<dbReference type="AlphaFoldDB" id="A0A9W7EYT6"/>